<evidence type="ECO:0000256" key="2">
    <source>
        <dbReference type="ARBA" id="ARBA00010511"/>
    </source>
</evidence>
<sequence length="726" mass="79303">MEPSNHLQSLLQIQLASDASAVRHLPYCLSTLTKECLKPSAQSTKWTNRISSLLHSKESGARWAGLCLAYKSSLLSQKLMIDAAQSWISVALPLLSRNEPLPTVKAAVRLLRVIFSTAISVPEFHRQVSLPHIIKFTGALIPLADSHSDIELKVLCMETLTRLIPLYPTTHRASSTTLSGFTLRYLNGSPTGFTNEAILSAASQLYAVLPLTGGKVGATNLWRKSLDETLAFGWEAFYCLRTTFPTEGQFGERSAPGDEPQNNIPLNQDRLRCSIVILCDLFRSIVERPVQIPIGNLVKFITSLLASSADNEIPGFVDPIIRSMEVAVIPDIWKGGCELLVAVATTFPHRLDANANRLLSILAYHLEQTHSVHYRLPFVEAIDVLLKTSYPLHSPVLTNRLAKAILPSITKILSTSNDVEDMQASSSKSKNARKRARNYEGDEVFKITRQVVCTTAVDEQILLISIDVTKSLFSNPELSAPLHSLIARIMTSVLIALPKISPSSMSQDLGFIHILNSKIQDFSLTIGSGTTSAMSKTLPFVIESALTASDLRIQRDVGLLLHPRVPPLVRSMPHLEAISLFKVDQSQEEIDVLTTLEMKATDATHETEQQDVVMTDHSILVNPPTPTITTNTLPSTIPTAPVSVQPAATSAIPTPPKTDHASQSTTRASTPPVPPLRATGSFESYGESAPRVLPSRPAIPIPQDEGDEDDEMPAINMESDSEDDDV</sequence>
<dbReference type="EMBL" id="KN817518">
    <property type="protein sequence ID" value="KJA29888.1"/>
    <property type="molecule type" value="Genomic_DNA"/>
</dbReference>
<protein>
    <recommendedName>
        <fullName evidence="3">Pre-rRNA-processing protein RIX1</fullName>
    </recommendedName>
</protein>
<dbReference type="GO" id="GO:0006364">
    <property type="term" value="P:rRNA processing"/>
    <property type="evidence" value="ECO:0007669"/>
    <property type="project" value="TreeGrafter"/>
</dbReference>
<dbReference type="PANTHER" id="PTHR34105:SF1">
    <property type="entry name" value="PROLINE-, GLUTAMIC ACID- AND LEUCINE-RICH PROTEIN 1"/>
    <property type="match status" value="1"/>
</dbReference>
<dbReference type="Proteomes" id="UP000054270">
    <property type="component" value="Unassembled WGS sequence"/>
</dbReference>
<organism evidence="7 8">
    <name type="scientific">Hypholoma sublateritium (strain FD-334 SS-4)</name>
    <dbReference type="NCBI Taxonomy" id="945553"/>
    <lineage>
        <taxon>Eukaryota</taxon>
        <taxon>Fungi</taxon>
        <taxon>Dikarya</taxon>
        <taxon>Basidiomycota</taxon>
        <taxon>Agaricomycotina</taxon>
        <taxon>Agaricomycetes</taxon>
        <taxon>Agaricomycetidae</taxon>
        <taxon>Agaricales</taxon>
        <taxon>Agaricineae</taxon>
        <taxon>Strophariaceae</taxon>
        <taxon>Hypholoma</taxon>
    </lineage>
</organism>
<dbReference type="OMA" id="GGWEILR"/>
<evidence type="ECO:0000256" key="5">
    <source>
        <dbReference type="SAM" id="MobiDB-lite"/>
    </source>
</evidence>
<reference evidence="8" key="1">
    <citation type="submission" date="2014-04" db="EMBL/GenBank/DDBJ databases">
        <title>Evolutionary Origins and Diversification of the Mycorrhizal Mutualists.</title>
        <authorList>
            <consortium name="DOE Joint Genome Institute"/>
            <consortium name="Mycorrhizal Genomics Consortium"/>
            <person name="Kohler A."/>
            <person name="Kuo A."/>
            <person name="Nagy L.G."/>
            <person name="Floudas D."/>
            <person name="Copeland A."/>
            <person name="Barry K.W."/>
            <person name="Cichocki N."/>
            <person name="Veneault-Fourrey C."/>
            <person name="LaButti K."/>
            <person name="Lindquist E.A."/>
            <person name="Lipzen A."/>
            <person name="Lundell T."/>
            <person name="Morin E."/>
            <person name="Murat C."/>
            <person name="Riley R."/>
            <person name="Ohm R."/>
            <person name="Sun H."/>
            <person name="Tunlid A."/>
            <person name="Henrissat B."/>
            <person name="Grigoriev I.V."/>
            <person name="Hibbett D.S."/>
            <person name="Martin F."/>
        </authorList>
    </citation>
    <scope>NUCLEOTIDE SEQUENCE [LARGE SCALE GENOMIC DNA]</scope>
    <source>
        <strain evidence="8">FD-334 SS-4</strain>
    </source>
</reference>
<accession>A0A0D2N0H4</accession>
<evidence type="ECO:0000256" key="3">
    <source>
        <dbReference type="ARBA" id="ARBA00021502"/>
    </source>
</evidence>
<evidence type="ECO:0000313" key="8">
    <source>
        <dbReference type="Proteomes" id="UP000054270"/>
    </source>
</evidence>
<dbReference type="InterPro" id="IPR016024">
    <property type="entry name" value="ARM-type_fold"/>
</dbReference>
<dbReference type="Pfam" id="PF08167">
    <property type="entry name" value="RIX1"/>
    <property type="match status" value="1"/>
</dbReference>
<evidence type="ECO:0000256" key="1">
    <source>
        <dbReference type="ARBA" id="ARBA00004123"/>
    </source>
</evidence>
<dbReference type="InterPro" id="IPR012583">
    <property type="entry name" value="RIX1_N"/>
</dbReference>
<evidence type="ECO:0000313" key="7">
    <source>
        <dbReference type="EMBL" id="KJA29888.1"/>
    </source>
</evidence>
<name>A0A0D2N0H4_HYPSF</name>
<keyword evidence="4" id="KW-0539">Nucleus</keyword>
<keyword evidence="8" id="KW-1185">Reference proteome</keyword>
<comment type="similarity">
    <text evidence="2">Belongs to the RIX1/PELP1 family.</text>
</comment>
<dbReference type="PANTHER" id="PTHR34105">
    <property type="entry name" value="PROLINE-, GLUTAMIC ACID- AND LEUCINE-RICH PROTEIN 1"/>
    <property type="match status" value="1"/>
</dbReference>
<evidence type="ECO:0000259" key="6">
    <source>
        <dbReference type="Pfam" id="PF08167"/>
    </source>
</evidence>
<feature type="domain" description="Pre-rRNA-processing protein RIX1 N-terminal" evidence="6">
    <location>
        <begin position="9"/>
        <end position="190"/>
    </location>
</feature>
<feature type="compositionally biased region" description="Low complexity" evidence="5">
    <location>
        <begin position="627"/>
        <end position="639"/>
    </location>
</feature>
<dbReference type="GO" id="GO:0005634">
    <property type="term" value="C:nucleus"/>
    <property type="evidence" value="ECO:0007669"/>
    <property type="project" value="UniProtKB-SubCell"/>
</dbReference>
<dbReference type="SUPFAM" id="SSF48371">
    <property type="entry name" value="ARM repeat"/>
    <property type="match status" value="1"/>
</dbReference>
<proteinExistence type="inferred from homology"/>
<gene>
    <name evidence="7" type="ORF">HYPSUDRAFT_31915</name>
</gene>
<dbReference type="STRING" id="945553.A0A0D2N0H4"/>
<dbReference type="AlphaFoldDB" id="A0A0D2N0H4"/>
<feature type="region of interest" description="Disordered" evidence="5">
    <location>
        <begin position="627"/>
        <end position="726"/>
    </location>
</feature>
<dbReference type="OrthoDB" id="20900at2759"/>
<comment type="subcellular location">
    <subcellularLocation>
        <location evidence="1">Nucleus</location>
    </subcellularLocation>
</comment>
<evidence type="ECO:0000256" key="4">
    <source>
        <dbReference type="ARBA" id="ARBA00023242"/>
    </source>
</evidence>